<dbReference type="Gramene" id="Bra033031.1">
    <property type="protein sequence ID" value="Bra033031.1-P"/>
    <property type="gene ID" value="Bra033031"/>
</dbReference>
<reference evidence="1 2" key="1">
    <citation type="journal article" date="2011" name="Nat. Genet.">
        <title>The genome of the mesopolyploid crop species Brassica rapa.</title>
        <authorList>
            <consortium name="Brassica rapa Genome Sequencing Project Consortium"/>
            <person name="Wang X."/>
            <person name="Wang H."/>
            <person name="Wang J."/>
            <person name="Sun R."/>
            <person name="Wu J."/>
            <person name="Liu S."/>
            <person name="Bai Y."/>
            <person name="Mun J.H."/>
            <person name="Bancroft I."/>
            <person name="Cheng F."/>
            <person name="Huang S."/>
            <person name="Li X."/>
            <person name="Hua W."/>
            <person name="Wang J."/>
            <person name="Wang X."/>
            <person name="Freeling M."/>
            <person name="Pires J.C."/>
            <person name="Paterson A.H."/>
            <person name="Chalhoub B."/>
            <person name="Wang B."/>
            <person name="Hayward A."/>
            <person name="Sharpe A.G."/>
            <person name="Park B.S."/>
            <person name="Weisshaar B."/>
            <person name="Liu B."/>
            <person name="Li B."/>
            <person name="Liu B."/>
            <person name="Tong C."/>
            <person name="Song C."/>
            <person name="Duran C."/>
            <person name="Peng C."/>
            <person name="Geng C."/>
            <person name="Koh C."/>
            <person name="Lin C."/>
            <person name="Edwards D."/>
            <person name="Mu D."/>
            <person name="Shen D."/>
            <person name="Soumpourou E."/>
            <person name="Li F."/>
            <person name="Fraser F."/>
            <person name="Conant G."/>
            <person name="Lassalle G."/>
            <person name="King G.J."/>
            <person name="Bonnema G."/>
            <person name="Tang H."/>
            <person name="Wang H."/>
            <person name="Belcram H."/>
            <person name="Zhou H."/>
            <person name="Hirakawa H."/>
            <person name="Abe H."/>
            <person name="Guo H."/>
            <person name="Wang H."/>
            <person name="Jin H."/>
            <person name="Parkin I.A."/>
            <person name="Batley J."/>
            <person name="Kim J.S."/>
            <person name="Just J."/>
            <person name="Li J."/>
            <person name="Xu J."/>
            <person name="Deng J."/>
            <person name="Kim J.A."/>
            <person name="Li J."/>
            <person name="Yu J."/>
            <person name="Meng J."/>
            <person name="Wang J."/>
            <person name="Min J."/>
            <person name="Poulain J."/>
            <person name="Wang J."/>
            <person name="Hatakeyama K."/>
            <person name="Wu K."/>
            <person name="Wang L."/>
            <person name="Fang L."/>
            <person name="Trick M."/>
            <person name="Links M.G."/>
            <person name="Zhao M."/>
            <person name="Jin M."/>
            <person name="Ramchiary N."/>
            <person name="Drou N."/>
            <person name="Berkman P.J."/>
            <person name="Cai Q."/>
            <person name="Huang Q."/>
            <person name="Li R."/>
            <person name="Tabata S."/>
            <person name="Cheng S."/>
            <person name="Zhang S."/>
            <person name="Zhang S."/>
            <person name="Huang S."/>
            <person name="Sato S."/>
            <person name="Sun S."/>
            <person name="Kwon S.J."/>
            <person name="Choi S.R."/>
            <person name="Lee T.H."/>
            <person name="Fan W."/>
            <person name="Zhao X."/>
            <person name="Tan X."/>
            <person name="Xu X."/>
            <person name="Wang Y."/>
            <person name="Qiu Y."/>
            <person name="Yin Y."/>
            <person name="Li Y."/>
            <person name="Du Y."/>
            <person name="Liao Y."/>
            <person name="Lim Y."/>
            <person name="Narusaka Y."/>
            <person name="Wang Y."/>
            <person name="Wang Z."/>
            <person name="Li Z."/>
            <person name="Wang Z."/>
            <person name="Xiong Z."/>
            <person name="Zhang Z."/>
        </authorList>
    </citation>
    <scope>NUCLEOTIDE SEQUENCE [LARGE SCALE GENOMIC DNA]</scope>
    <source>
        <strain evidence="1 2">cv. Chiifu-401-42</strain>
    </source>
</reference>
<reference evidence="1 2" key="2">
    <citation type="journal article" date="2018" name="Hortic Res">
        <title>Improved Brassica rapa reference genome by single-molecule sequencing and chromosome conformation capture technologies.</title>
        <authorList>
            <person name="Zhang L."/>
            <person name="Cai X."/>
            <person name="Wu J."/>
            <person name="Liu M."/>
            <person name="Grob S."/>
            <person name="Cheng F."/>
            <person name="Liang J."/>
            <person name="Cai C."/>
            <person name="Liu Z."/>
            <person name="Liu B."/>
            <person name="Wang F."/>
            <person name="Li S."/>
            <person name="Liu F."/>
            <person name="Li X."/>
            <person name="Cheng L."/>
            <person name="Yang W."/>
            <person name="Li M.H."/>
            <person name="Grossniklaus U."/>
            <person name="Zheng H."/>
            <person name="Wang X."/>
        </authorList>
    </citation>
    <scope>NUCLEOTIDE SEQUENCE [LARGE SCALE GENOMIC DNA]</scope>
    <source>
        <strain evidence="1 2">cv. Chiifu-401-42</strain>
    </source>
</reference>
<reference evidence="1" key="3">
    <citation type="submission" date="2023-03" db="UniProtKB">
        <authorList>
            <consortium name="EnsemblPlants"/>
        </authorList>
    </citation>
    <scope>IDENTIFICATION</scope>
    <source>
        <strain evidence="1">cv. Chiifu-401-42</strain>
    </source>
</reference>
<keyword evidence="2" id="KW-1185">Reference proteome</keyword>
<dbReference type="Proteomes" id="UP000011750">
    <property type="component" value="Chromosome A02"/>
</dbReference>
<protein>
    <submittedName>
        <fullName evidence="1">Uncharacterized protein</fullName>
    </submittedName>
</protein>
<dbReference type="STRING" id="51351.M4EW48"/>
<proteinExistence type="predicted"/>
<dbReference type="OMA" id="FRVAFHA"/>
<dbReference type="PANTHER" id="PTHR35738">
    <property type="entry name" value="OS05G0577800 PROTEIN"/>
    <property type="match status" value="1"/>
</dbReference>
<dbReference type="Gene3D" id="2.40.160.10">
    <property type="entry name" value="Porin"/>
    <property type="match status" value="1"/>
</dbReference>
<dbReference type="InterPro" id="IPR023614">
    <property type="entry name" value="Porin_dom_sf"/>
</dbReference>
<organism evidence="1 2">
    <name type="scientific">Brassica campestris</name>
    <name type="common">Field mustard</name>
    <dbReference type="NCBI Taxonomy" id="3711"/>
    <lineage>
        <taxon>Eukaryota</taxon>
        <taxon>Viridiplantae</taxon>
        <taxon>Streptophyta</taxon>
        <taxon>Embryophyta</taxon>
        <taxon>Tracheophyta</taxon>
        <taxon>Spermatophyta</taxon>
        <taxon>Magnoliopsida</taxon>
        <taxon>eudicotyledons</taxon>
        <taxon>Gunneridae</taxon>
        <taxon>Pentapetalae</taxon>
        <taxon>rosids</taxon>
        <taxon>malvids</taxon>
        <taxon>Brassicales</taxon>
        <taxon>Brassicaceae</taxon>
        <taxon>Brassiceae</taxon>
        <taxon>Brassica</taxon>
    </lineage>
</organism>
<evidence type="ECO:0000313" key="1">
    <source>
        <dbReference type="EnsemblPlants" id="Bra033031.1-P"/>
    </source>
</evidence>
<dbReference type="InParanoid" id="M4EW48"/>
<dbReference type="AlphaFoldDB" id="M4EW48"/>
<accession>M4EW48</accession>
<evidence type="ECO:0000313" key="2">
    <source>
        <dbReference type="Proteomes" id="UP000011750"/>
    </source>
</evidence>
<name>M4EW48_BRACM</name>
<dbReference type="PANTHER" id="PTHR35738:SF5">
    <property type="entry name" value="BACTERIAL SURFACE ANTIGEN (D15) DOMAIN-CONTAINING PROTEIN"/>
    <property type="match status" value="1"/>
</dbReference>
<sequence>MGNCLAKPPPVVLVPPLFDYPPLSARNRMLESSYDLLFGKLALKCLFEDYFEVKDADHFSAKFMLKPTDDPHVDLVASVSSAVDGKVEGDASFRWQRDLSLSKIKNLQPLSTSSSPICSGGCQSGAWSPEASPSPFPLFILLRLCPLSPTRRDAWSSGRSSAAGSLICSGEVRSVVDPVVAFGLEACGGVVDSLPVVVVFVVSKSVLRCGEEYRASLSFRLVVLSIGQSDSFLLREARCFKLSGSVAAVASACSFRVAFHALCGVNYKPGFGGFARSRGKYLDLPSIARLALHDSEGYMLRGVHRELATPETTQEFPASEATRRTSHFCDSSSMFEFGYFVQSGFVTGSDLPVFADLSVSTTNPVLRVRSSGFYPKYGIGAFVVSPLISKKNDKLFDEHGIVGLRYASTNLSLGAIVSPFSSKHINIYFILYSFLFTFFVGNADPLNPHSSKGRMAKECMADKSKDTEKYRDLRNWSCAASYGLVYCFVLPTFSGQRQVKNPFEENKVVGITNYIDLGFELQTRVDDSNTSNSLSDSSLQMAASWQANKNFLLKGKVGALSSTLTLAFKSWWNPSFTFNITATNNHRTGRTACGFGLRVDNLREASYQRADPNFVMLTPNKEHLADGIVWKMGQRPMLQSDLDAENFKTTLNAFQPPQQFDAEGILVDEAAKERLKQVLVSLKAFTFLLQDN</sequence>
<dbReference type="eggNOG" id="KOG4530">
    <property type="taxonomic scope" value="Eukaryota"/>
</dbReference>
<dbReference type="HOGENOM" id="CLU_011284_0_0_1"/>
<dbReference type="EnsemblPlants" id="Bra033031.1">
    <property type="protein sequence ID" value="Bra033031.1-P"/>
    <property type="gene ID" value="Bra033031"/>
</dbReference>